<dbReference type="PANTHER" id="PTHR43357:SF4">
    <property type="entry name" value="INNER MEMBRANE ABC TRANSPORTER PERMEASE PROTEIN YDCV"/>
    <property type="match status" value="1"/>
</dbReference>
<evidence type="ECO:0000313" key="9">
    <source>
        <dbReference type="EMBL" id="POR49300.1"/>
    </source>
</evidence>
<dbReference type="Proteomes" id="UP000236919">
    <property type="component" value="Unassembled WGS sequence"/>
</dbReference>
<protein>
    <submittedName>
        <fullName evidence="9">Uncharacterized protein</fullName>
    </submittedName>
</protein>
<evidence type="ECO:0000256" key="6">
    <source>
        <dbReference type="ARBA" id="ARBA00022989"/>
    </source>
</evidence>
<evidence type="ECO:0000256" key="8">
    <source>
        <dbReference type="SAM" id="MobiDB-lite"/>
    </source>
</evidence>
<keyword evidence="7" id="KW-0472">Membrane</keyword>
<dbReference type="AlphaFoldDB" id="A0A2S4M3M1"/>
<keyword evidence="4" id="KW-0997">Cell inner membrane</keyword>
<keyword evidence="6" id="KW-1133">Transmembrane helix</keyword>
<dbReference type="EMBL" id="PQFZ01000012">
    <property type="protein sequence ID" value="POR49300.1"/>
    <property type="molecule type" value="Genomic_DNA"/>
</dbReference>
<dbReference type="RefSeq" id="WP_210202380.1">
    <property type="nucleotide sequence ID" value="NZ_PQFZ01000012.1"/>
</dbReference>
<evidence type="ECO:0000256" key="5">
    <source>
        <dbReference type="ARBA" id="ARBA00022692"/>
    </source>
</evidence>
<dbReference type="GO" id="GO:0005886">
    <property type="term" value="C:plasma membrane"/>
    <property type="evidence" value="ECO:0007669"/>
    <property type="project" value="UniProtKB-SubCell"/>
</dbReference>
<evidence type="ECO:0000256" key="4">
    <source>
        <dbReference type="ARBA" id="ARBA00022519"/>
    </source>
</evidence>
<keyword evidence="3" id="KW-1003">Cell membrane</keyword>
<gene>
    <name evidence="9" type="ORF">CYD53_112125</name>
</gene>
<name>A0A2S4M3M1_9HYPH</name>
<reference evidence="9 10" key="1">
    <citation type="submission" date="2018-01" db="EMBL/GenBank/DDBJ databases">
        <title>Genomic Encyclopedia of Type Strains, Phase III (KMG-III): the genomes of soil and plant-associated and newly described type strains.</title>
        <authorList>
            <person name="Whitman W."/>
        </authorList>
    </citation>
    <scope>NUCLEOTIDE SEQUENCE [LARGE SCALE GENOMIC DNA]</scope>
    <source>
        <strain evidence="9 10">1131</strain>
    </source>
</reference>
<comment type="subcellular location">
    <subcellularLocation>
        <location evidence="1">Cell inner membrane</location>
        <topology evidence="1">Multi-pass membrane protein</topology>
    </subcellularLocation>
</comment>
<keyword evidence="5" id="KW-0812">Transmembrane</keyword>
<evidence type="ECO:0000256" key="2">
    <source>
        <dbReference type="ARBA" id="ARBA00022448"/>
    </source>
</evidence>
<accession>A0A2S4M3M1</accession>
<sequence length="103" mass="10863">MPASALMKSADIDVALPLVAPGTAAGGFLAFISPMDNVPVSLFLSNARTGMLPIRMWGMMESTLDVHIAAIAGVLILATPDDRDGPLDRTDETHQRMTSGGWP</sequence>
<evidence type="ECO:0000256" key="7">
    <source>
        <dbReference type="ARBA" id="ARBA00023136"/>
    </source>
</evidence>
<dbReference type="PANTHER" id="PTHR43357">
    <property type="entry name" value="INNER MEMBRANE ABC TRANSPORTER PERMEASE PROTEIN YDCV"/>
    <property type="match status" value="1"/>
</dbReference>
<dbReference type="SUPFAM" id="SSF161098">
    <property type="entry name" value="MetI-like"/>
    <property type="match status" value="1"/>
</dbReference>
<proteinExistence type="predicted"/>
<feature type="region of interest" description="Disordered" evidence="8">
    <location>
        <begin position="79"/>
        <end position="103"/>
    </location>
</feature>
<evidence type="ECO:0000256" key="1">
    <source>
        <dbReference type="ARBA" id="ARBA00004429"/>
    </source>
</evidence>
<evidence type="ECO:0000256" key="3">
    <source>
        <dbReference type="ARBA" id="ARBA00022475"/>
    </source>
</evidence>
<evidence type="ECO:0000313" key="10">
    <source>
        <dbReference type="Proteomes" id="UP000236919"/>
    </source>
</evidence>
<organism evidence="9 10">
    <name type="scientific">Bosea psychrotolerans</name>
    <dbReference type="NCBI Taxonomy" id="1871628"/>
    <lineage>
        <taxon>Bacteria</taxon>
        <taxon>Pseudomonadati</taxon>
        <taxon>Pseudomonadota</taxon>
        <taxon>Alphaproteobacteria</taxon>
        <taxon>Hyphomicrobiales</taxon>
        <taxon>Boseaceae</taxon>
        <taxon>Bosea</taxon>
    </lineage>
</organism>
<feature type="compositionally biased region" description="Basic and acidic residues" evidence="8">
    <location>
        <begin position="80"/>
        <end position="95"/>
    </location>
</feature>
<keyword evidence="10" id="KW-1185">Reference proteome</keyword>
<keyword evidence="2" id="KW-0813">Transport</keyword>
<dbReference type="InterPro" id="IPR035906">
    <property type="entry name" value="MetI-like_sf"/>
</dbReference>
<comment type="caution">
    <text evidence="9">The sequence shown here is derived from an EMBL/GenBank/DDBJ whole genome shotgun (WGS) entry which is preliminary data.</text>
</comment>